<feature type="domain" description="Glycosyltransferase 2-like" evidence="1">
    <location>
        <begin position="10"/>
        <end position="148"/>
    </location>
</feature>
<evidence type="ECO:0000313" key="3">
    <source>
        <dbReference type="Proteomes" id="UP001516061"/>
    </source>
</evidence>
<dbReference type="SUPFAM" id="SSF53448">
    <property type="entry name" value="Nucleotide-diphospho-sugar transferases"/>
    <property type="match status" value="1"/>
</dbReference>
<name>A0ABX2G991_9BURK</name>
<dbReference type="InterPro" id="IPR001173">
    <property type="entry name" value="Glyco_trans_2-like"/>
</dbReference>
<accession>A0ABX2G991</accession>
<protein>
    <recommendedName>
        <fullName evidence="1">Glycosyltransferase 2-like domain-containing protein</fullName>
    </recommendedName>
</protein>
<dbReference type="Gene3D" id="3.90.550.10">
    <property type="entry name" value="Spore Coat Polysaccharide Biosynthesis Protein SpsA, Chain A"/>
    <property type="match status" value="1"/>
</dbReference>
<dbReference type="RefSeq" id="WP_173807366.1">
    <property type="nucleotide sequence ID" value="NZ_JABSNM010000027.1"/>
</dbReference>
<dbReference type="EMBL" id="JABSNM010000027">
    <property type="protein sequence ID" value="NRT58341.1"/>
    <property type="molecule type" value="Genomic_DNA"/>
</dbReference>
<dbReference type="Pfam" id="PF00535">
    <property type="entry name" value="Glycos_transf_2"/>
    <property type="match status" value="1"/>
</dbReference>
<gene>
    <name evidence="2" type="ORF">HNQ01_004109</name>
</gene>
<evidence type="ECO:0000259" key="1">
    <source>
        <dbReference type="Pfam" id="PF00535"/>
    </source>
</evidence>
<dbReference type="PANTHER" id="PTHR43685:SF2">
    <property type="entry name" value="GLYCOSYLTRANSFERASE 2-LIKE DOMAIN-CONTAINING PROTEIN"/>
    <property type="match status" value="1"/>
</dbReference>
<comment type="caution">
    <text evidence="2">The sequence shown here is derived from an EMBL/GenBank/DDBJ whole genome shotgun (WGS) entry which is preliminary data.</text>
</comment>
<organism evidence="2 3">
    <name type="scientific">Sphaerotilus uruguayifluvii</name>
    <dbReference type="NCBI Taxonomy" id="2735897"/>
    <lineage>
        <taxon>Bacteria</taxon>
        <taxon>Pseudomonadati</taxon>
        <taxon>Pseudomonadota</taxon>
        <taxon>Betaproteobacteria</taxon>
        <taxon>Burkholderiales</taxon>
        <taxon>Sphaerotilaceae</taxon>
        <taxon>Sphaerotilus</taxon>
    </lineage>
</organism>
<dbReference type="CDD" id="cd00761">
    <property type="entry name" value="Glyco_tranf_GTA_type"/>
    <property type="match status" value="1"/>
</dbReference>
<dbReference type="InterPro" id="IPR050834">
    <property type="entry name" value="Glycosyltransf_2"/>
</dbReference>
<dbReference type="InterPro" id="IPR029044">
    <property type="entry name" value="Nucleotide-diphossugar_trans"/>
</dbReference>
<dbReference type="PANTHER" id="PTHR43685">
    <property type="entry name" value="GLYCOSYLTRANSFERASE"/>
    <property type="match status" value="1"/>
</dbReference>
<reference evidence="2 3" key="1">
    <citation type="submission" date="2020-05" db="EMBL/GenBank/DDBJ databases">
        <title>Genomic Encyclopedia of Type Strains, Phase IV (KMG-V): Genome sequencing to study the core and pangenomes of soil and plant-associated prokaryotes.</title>
        <authorList>
            <person name="Whitman W."/>
        </authorList>
    </citation>
    <scope>NUCLEOTIDE SEQUENCE [LARGE SCALE GENOMIC DNA]</scope>
    <source>
        <strain evidence="2 3">C29</strain>
    </source>
</reference>
<proteinExistence type="predicted"/>
<evidence type="ECO:0000313" key="2">
    <source>
        <dbReference type="EMBL" id="NRT58341.1"/>
    </source>
</evidence>
<sequence>MTASACPALSVIIPLHDKAAYVLEAIESVLAQQPAAAEILVIDDGSTDGGPERVERWIAGHEAGRIVRLLRQANAGVSVARNRGIDLARGELVTFLDADDRYLPGYFAMLAALAAAHPQAGMYCTGFARRWPDGRRVLSGSPGRPARPEGSLGRVDSFHDWWSRGAFTHTNSIALRRELLQRDPSLRFMPGERLGEDQDLWLRVAEAAPVAFANVPLTEYRMDVAGSAMQNPALADVLPCYQRLARRLQSGAVPEALRDGARQLLSVHRINVASARLDRGDPAGAAQLLFSSGASARRIYWLRTVLRWAVQRLGLRLRSGQDARRPRTEN</sequence>
<dbReference type="Proteomes" id="UP001516061">
    <property type="component" value="Unassembled WGS sequence"/>
</dbReference>
<keyword evidence="3" id="KW-1185">Reference proteome</keyword>